<dbReference type="FunFam" id="3.40.50.880:FF:000015">
    <property type="entry name" value="Protein DJ-1 homolog C"/>
    <property type="match status" value="1"/>
</dbReference>
<feature type="domain" description="DJ-1/PfpI" evidence="2">
    <location>
        <begin position="3"/>
        <end position="166"/>
    </location>
</feature>
<dbReference type="InterPro" id="IPR050325">
    <property type="entry name" value="Prot/Nucl_acid_deglycase"/>
</dbReference>
<dbReference type="GO" id="GO:0005737">
    <property type="term" value="C:cytoplasm"/>
    <property type="evidence" value="ECO:0007669"/>
    <property type="project" value="TreeGrafter"/>
</dbReference>
<dbReference type="eggNOG" id="COG0693">
    <property type="taxonomic scope" value="Bacteria"/>
</dbReference>
<dbReference type="AlphaFoldDB" id="A0A0A2GF00"/>
<evidence type="ECO:0000313" key="4">
    <source>
        <dbReference type="Proteomes" id="UP000030134"/>
    </source>
</evidence>
<dbReference type="NCBIfam" id="TIGR01383">
    <property type="entry name" value="not_thiJ"/>
    <property type="match status" value="1"/>
</dbReference>
<dbReference type="InterPro" id="IPR029062">
    <property type="entry name" value="Class_I_gatase-like"/>
</dbReference>
<evidence type="ECO:0000259" key="2">
    <source>
        <dbReference type="Pfam" id="PF01965"/>
    </source>
</evidence>
<gene>
    <name evidence="3" type="ORF">HQ36_00925</name>
</gene>
<keyword evidence="1" id="KW-0677">Repeat</keyword>
<dbReference type="STRING" id="266762.HQ36_00925"/>
<comment type="caution">
    <text evidence="3">The sequence shown here is derived from an EMBL/GenBank/DDBJ whole genome shotgun (WGS) entry which is preliminary data.</text>
</comment>
<dbReference type="CDD" id="cd03135">
    <property type="entry name" value="GATase1_DJ-1"/>
    <property type="match status" value="1"/>
</dbReference>
<dbReference type="OrthoDB" id="9792284at2"/>
<dbReference type="PANTHER" id="PTHR48094:SF12">
    <property type="entry name" value="PARKINSON DISEASE PROTEIN 7 HOMOLOG"/>
    <property type="match status" value="1"/>
</dbReference>
<sequence length="185" mass="19411">MEKRAFVFLATGFEEIEAVTSIDILRRAGVSTTTVSVTAELVVVGAHGVPYTADKTIDQIKGQKADALVLPGGLPGADNLYACTSLLAMLEEQNKENKIIAAICASPAVVLGATHLLEGRKATCYPSFEPKMLGATPIAQPVIRDGHIITGQGPAASMAFALEVVEALTDTSTRKEVAAGLLYKE</sequence>
<proteinExistence type="predicted"/>
<dbReference type="EMBL" id="JQZW01000002">
    <property type="protein sequence ID" value="KGN99064.1"/>
    <property type="molecule type" value="Genomic_DNA"/>
</dbReference>
<accession>A0A0A2GF00</accession>
<keyword evidence="4" id="KW-1185">Reference proteome</keyword>
<dbReference type="RefSeq" id="WP_036882706.1">
    <property type="nucleotide sequence ID" value="NZ_JQZW01000002.1"/>
</dbReference>
<dbReference type="SUPFAM" id="SSF52317">
    <property type="entry name" value="Class I glutamine amidotransferase-like"/>
    <property type="match status" value="1"/>
</dbReference>
<dbReference type="Pfam" id="PF01965">
    <property type="entry name" value="DJ-1_PfpI"/>
    <property type="match status" value="1"/>
</dbReference>
<name>A0A0A2GF00_9PORP</name>
<dbReference type="Proteomes" id="UP000030134">
    <property type="component" value="Unassembled WGS sequence"/>
</dbReference>
<evidence type="ECO:0000256" key="1">
    <source>
        <dbReference type="ARBA" id="ARBA00022737"/>
    </source>
</evidence>
<dbReference type="InterPro" id="IPR006287">
    <property type="entry name" value="DJ-1"/>
</dbReference>
<dbReference type="InterPro" id="IPR002818">
    <property type="entry name" value="DJ-1/PfpI"/>
</dbReference>
<protein>
    <submittedName>
        <fullName evidence="3">Thiamine biosynthesis protein ThiJ</fullName>
    </submittedName>
</protein>
<reference evidence="3 4" key="1">
    <citation type="submission" date="2014-08" db="EMBL/GenBank/DDBJ databases">
        <title>Porphyromonas gingivicanis strain:COT-022_OH1391 Genome sequencing.</title>
        <authorList>
            <person name="Wallis C."/>
            <person name="Deusch O."/>
            <person name="O'Flynn C."/>
            <person name="Davis I."/>
            <person name="Jospin G."/>
            <person name="Darling A.E."/>
            <person name="Coil D.A."/>
            <person name="Alexiev A."/>
            <person name="Horsfall A."/>
            <person name="Kirkwood N."/>
            <person name="Harris S."/>
            <person name="Eisen J.A."/>
        </authorList>
    </citation>
    <scope>NUCLEOTIDE SEQUENCE [LARGE SCALE GENOMIC DNA]</scope>
    <source>
        <strain evidence="4">COT-022 OH1391</strain>
    </source>
</reference>
<evidence type="ECO:0000313" key="3">
    <source>
        <dbReference type="EMBL" id="KGN99064.1"/>
    </source>
</evidence>
<organism evidence="3 4">
    <name type="scientific">Porphyromonas gingivicanis</name>
    <dbReference type="NCBI Taxonomy" id="266762"/>
    <lineage>
        <taxon>Bacteria</taxon>
        <taxon>Pseudomonadati</taxon>
        <taxon>Bacteroidota</taxon>
        <taxon>Bacteroidia</taxon>
        <taxon>Bacteroidales</taxon>
        <taxon>Porphyromonadaceae</taxon>
        <taxon>Porphyromonas</taxon>
    </lineage>
</organism>
<dbReference type="PANTHER" id="PTHR48094">
    <property type="entry name" value="PROTEIN/NUCLEIC ACID DEGLYCASE DJ-1-RELATED"/>
    <property type="match status" value="1"/>
</dbReference>
<dbReference type="Gene3D" id="3.40.50.880">
    <property type="match status" value="1"/>
</dbReference>